<evidence type="ECO:0000313" key="2">
    <source>
        <dbReference type="EMBL" id="BDB98196.1"/>
    </source>
</evidence>
<evidence type="ECO:0000259" key="1">
    <source>
        <dbReference type="Pfam" id="PF01978"/>
    </source>
</evidence>
<organism evidence="2 3">
    <name type="scientific">Saccharolobus caldissimus</name>
    <dbReference type="NCBI Taxonomy" id="1702097"/>
    <lineage>
        <taxon>Archaea</taxon>
        <taxon>Thermoproteota</taxon>
        <taxon>Thermoprotei</taxon>
        <taxon>Sulfolobales</taxon>
        <taxon>Sulfolobaceae</taxon>
        <taxon>Saccharolobus</taxon>
    </lineage>
</organism>
<dbReference type="InterPro" id="IPR051797">
    <property type="entry name" value="TrmB-like"/>
</dbReference>
<name>A0AAQ4CQW5_9CREN</name>
<dbReference type="EMBL" id="AP025226">
    <property type="protein sequence ID" value="BDB98196.1"/>
    <property type="molecule type" value="Genomic_DNA"/>
</dbReference>
<dbReference type="GeneID" id="68865950"/>
<feature type="domain" description="Transcription regulator TrmB N-terminal" evidence="1">
    <location>
        <begin position="9"/>
        <end position="75"/>
    </location>
</feature>
<dbReference type="InterPro" id="IPR036388">
    <property type="entry name" value="WH-like_DNA-bd_sf"/>
</dbReference>
<evidence type="ECO:0000313" key="3">
    <source>
        <dbReference type="Proteomes" id="UP001319921"/>
    </source>
</evidence>
<dbReference type="Proteomes" id="UP001319921">
    <property type="component" value="Chromosome"/>
</dbReference>
<proteinExistence type="predicted"/>
<accession>A0AAQ4CQW5</accession>
<protein>
    <submittedName>
        <fullName evidence="2">TrmB family transcriptional regulator</fullName>
    </submittedName>
</protein>
<dbReference type="KEGG" id="scas:SACC_12130"/>
<dbReference type="PANTHER" id="PTHR34293">
    <property type="entry name" value="HTH-TYPE TRANSCRIPTIONAL REGULATOR TRMBL2"/>
    <property type="match status" value="1"/>
</dbReference>
<dbReference type="RefSeq" id="WP_229572117.1">
    <property type="nucleotide sequence ID" value="NZ_AP025226.1"/>
</dbReference>
<dbReference type="AlphaFoldDB" id="A0AAQ4CQW5"/>
<gene>
    <name evidence="2" type="ORF">SACC_12130</name>
</gene>
<reference evidence="2 3" key="1">
    <citation type="journal article" date="2022" name="Microbiol. Resour. Announc.">
        <title>Complete Genome Sequence of the Hyperthermophilic and Acidophilic Archaeon Saccharolobus caldissimus Strain HS-3T.</title>
        <authorList>
            <person name="Sakai H.D."/>
            <person name="Kurosawa N."/>
        </authorList>
    </citation>
    <scope>NUCLEOTIDE SEQUENCE [LARGE SCALE GENOMIC DNA]</scope>
    <source>
        <strain evidence="2 3">JCM32116</strain>
    </source>
</reference>
<dbReference type="Pfam" id="PF01978">
    <property type="entry name" value="TrmB"/>
    <property type="match status" value="1"/>
</dbReference>
<dbReference type="SUPFAM" id="SSF46785">
    <property type="entry name" value="Winged helix' DNA-binding domain"/>
    <property type="match status" value="1"/>
</dbReference>
<dbReference type="InterPro" id="IPR002831">
    <property type="entry name" value="Tscrpt_reg_TrmB_N"/>
</dbReference>
<dbReference type="Gene3D" id="1.10.10.10">
    <property type="entry name" value="Winged helix-like DNA-binding domain superfamily/Winged helix DNA-binding domain"/>
    <property type="match status" value="1"/>
</dbReference>
<keyword evidence="3" id="KW-1185">Reference proteome</keyword>
<dbReference type="InterPro" id="IPR036390">
    <property type="entry name" value="WH_DNA-bd_sf"/>
</dbReference>
<dbReference type="PANTHER" id="PTHR34293:SF1">
    <property type="entry name" value="HTH-TYPE TRANSCRIPTIONAL REGULATOR TRMBL2"/>
    <property type="match status" value="1"/>
</dbReference>
<sequence>MNSELKHYLEDLGLSEYESRAYLALLTLCSATMKELAEKSNVPYQKIYEVSKSLENKGLLKIIEGKPKRVKIIDPSISLKMYRDKIVSRLNEAISKIISYWNEKRKGDGDRSVHVKGKKTIIRLVKDLAEKSSKMKIVYDSPPDWLIKIIRQFKGELILVTAEKLDLPSIRVNNVKSRFIIFDDSLLVTFNGEDEAIVDSCKGCIIQANEHFELLTNRL</sequence>